<accession>J1H0F4</accession>
<keyword evidence="1" id="KW-0863">Zinc-finger</keyword>
<evidence type="ECO:0000256" key="1">
    <source>
        <dbReference type="PROSITE-ProRule" id="PRU00325"/>
    </source>
</evidence>
<dbReference type="AlphaFoldDB" id="J1H0F4"/>
<organism evidence="3 4">
    <name type="scientific">Actinomyces massiliensis F0489</name>
    <dbReference type="NCBI Taxonomy" id="1125718"/>
    <lineage>
        <taxon>Bacteria</taxon>
        <taxon>Bacillati</taxon>
        <taxon>Actinomycetota</taxon>
        <taxon>Actinomycetes</taxon>
        <taxon>Actinomycetales</taxon>
        <taxon>Actinomycetaceae</taxon>
        <taxon>Actinomyces</taxon>
    </lineage>
</organism>
<dbReference type="EMBL" id="AKFT01000184">
    <property type="protein sequence ID" value="EJF38905.1"/>
    <property type="molecule type" value="Genomic_DNA"/>
</dbReference>
<evidence type="ECO:0000259" key="2">
    <source>
        <dbReference type="PROSITE" id="PS50966"/>
    </source>
</evidence>
<protein>
    <recommendedName>
        <fullName evidence="2">SWIM-type domain-containing protein</fullName>
    </recommendedName>
</protein>
<name>J1H0F4_9ACTO</name>
<keyword evidence="1" id="KW-0862">Zinc</keyword>
<comment type="caution">
    <text evidence="3">The sequence shown here is derived from an EMBL/GenBank/DDBJ whole genome shotgun (WGS) entry which is preliminary data.</text>
</comment>
<evidence type="ECO:0000313" key="3">
    <source>
        <dbReference type="EMBL" id="EJF38905.1"/>
    </source>
</evidence>
<sequence length="240" mass="25840">MWLSAVRGQLMTKAHRTPGGVRLLGTHRLAAVARLPANLEGLTVYAPADGDGTTALEFALPGARLTLMLTVEPSRGFSGEGSLLTALAAPNTAEDADLISALLAFDPRIDESRLAREANLPEPRVRAALAVLGASGRVGWDSHEQSWFHRELPHDPDRVERDNPRLVTAQRLVDAGAVTHNGDHWLVAGDEAGYRVQGESCTCTWYVRYAGSRGPCKHVLATRLITRAEKATGTTEKAHA</sequence>
<proteinExistence type="predicted"/>
<dbReference type="Proteomes" id="UP000002941">
    <property type="component" value="Unassembled WGS sequence"/>
</dbReference>
<dbReference type="PROSITE" id="PS50966">
    <property type="entry name" value="ZF_SWIM"/>
    <property type="match status" value="1"/>
</dbReference>
<gene>
    <name evidence="3" type="ORF">HMPREF1318_2328</name>
</gene>
<evidence type="ECO:0000313" key="4">
    <source>
        <dbReference type="Proteomes" id="UP000002941"/>
    </source>
</evidence>
<feature type="domain" description="SWIM-type" evidence="2">
    <location>
        <begin position="185"/>
        <end position="227"/>
    </location>
</feature>
<dbReference type="GO" id="GO:0008270">
    <property type="term" value="F:zinc ion binding"/>
    <property type="evidence" value="ECO:0007669"/>
    <property type="project" value="UniProtKB-KW"/>
</dbReference>
<keyword evidence="1" id="KW-0479">Metal-binding</keyword>
<keyword evidence="4" id="KW-1185">Reference proteome</keyword>
<reference evidence="3 4" key="1">
    <citation type="submission" date="2012-05" db="EMBL/GenBank/DDBJ databases">
        <authorList>
            <person name="Harkins D.M."/>
            <person name="Madupu R."/>
            <person name="Durkin A.S."/>
            <person name="Torralba M."/>
            <person name="Methe B."/>
            <person name="Sutton G.G."/>
            <person name="Nelson K.E."/>
        </authorList>
    </citation>
    <scope>NUCLEOTIDE SEQUENCE [LARGE SCALE GENOMIC DNA]</scope>
    <source>
        <strain evidence="3 4">F0489</strain>
    </source>
</reference>
<dbReference type="PATRIC" id="fig|1125718.3.peg.2369"/>
<dbReference type="InterPro" id="IPR007527">
    <property type="entry name" value="Znf_SWIM"/>
</dbReference>
<dbReference type="eggNOG" id="COG2345">
    <property type="taxonomic scope" value="Bacteria"/>
</dbReference>